<gene>
    <name evidence="13" type="primary">rocF</name>
    <name evidence="13" type="ORF">CHL78_006475</name>
</gene>
<feature type="binding site" evidence="10">
    <location>
        <position position="229"/>
    </location>
    <ligand>
        <name>Mn(2+)</name>
        <dbReference type="ChEBI" id="CHEBI:29035"/>
        <label>1</label>
    </ligand>
</feature>
<dbReference type="InterPro" id="IPR006035">
    <property type="entry name" value="Ureohydrolase"/>
</dbReference>
<evidence type="ECO:0000256" key="5">
    <source>
        <dbReference type="ARBA" id="ARBA00022723"/>
    </source>
</evidence>
<comment type="cofactor">
    <cofactor evidence="10 12">
        <name>Mn(2+)</name>
        <dbReference type="ChEBI" id="CHEBI:29035"/>
    </cofactor>
    <text evidence="10 12">Binds 2 manganese ions per subunit.</text>
</comment>
<comment type="caution">
    <text evidence="13">The sequence shown here is derived from an EMBL/GenBank/DDBJ whole genome shotgun (WGS) entry which is preliminary data.</text>
</comment>
<name>A0A371J6D4_9FIRM</name>
<evidence type="ECO:0000256" key="4">
    <source>
        <dbReference type="ARBA" id="ARBA00022503"/>
    </source>
</evidence>
<dbReference type="PRINTS" id="PR00116">
    <property type="entry name" value="ARGINASE"/>
</dbReference>
<feature type="binding site" evidence="10">
    <location>
        <position position="126"/>
    </location>
    <ligand>
        <name>Mn(2+)</name>
        <dbReference type="ChEBI" id="CHEBI:29035"/>
        <label>2</label>
    </ligand>
</feature>
<dbReference type="PIRSF" id="PIRSF036979">
    <property type="entry name" value="Arginase"/>
    <property type="match status" value="1"/>
</dbReference>
<dbReference type="CDD" id="cd09989">
    <property type="entry name" value="Arginase"/>
    <property type="match status" value="1"/>
</dbReference>
<proteinExistence type="inferred from homology"/>
<sequence>MRINLIGVPIYYGCDREGVQYGPKKLRENNISDIFREAGLNVIDLGDIQVDKIKNEDRFKDDKNIKYYSSIYKVNNNLAQVTYDSVKSGNIPIILGGDHSIALGSISGVSRNFKNLGVVWVDAHGDFNTEEISESKNYHGMPLASLAGFGKKNLVDLYYEGKKIKEENIFHIGARDLNIKEEELIRSTKVNLYDKVMIDNKGFDFVLEDIVKKCIEQKIDAIHISLDIDFMDKDLVPGTGTRVEGGYTLEDTKHILDRIMSTNIVKSMDFVEFNPIIDEENTTLDVCIDLLNHIALLFSLEKRLSNEVQC</sequence>
<dbReference type="Pfam" id="PF00491">
    <property type="entry name" value="Arginase"/>
    <property type="match status" value="1"/>
</dbReference>
<evidence type="ECO:0000256" key="3">
    <source>
        <dbReference type="ARBA" id="ARBA00018123"/>
    </source>
</evidence>
<evidence type="ECO:0000256" key="11">
    <source>
        <dbReference type="PROSITE-ProRule" id="PRU00742"/>
    </source>
</evidence>
<dbReference type="RefSeq" id="WP_094368620.1">
    <property type="nucleotide sequence ID" value="NZ_NOJY02000008.1"/>
</dbReference>
<keyword evidence="5 10" id="KW-0479">Metal-binding</keyword>
<dbReference type="SUPFAM" id="SSF52768">
    <property type="entry name" value="Arginase/deacetylase"/>
    <property type="match status" value="1"/>
</dbReference>
<dbReference type="PROSITE" id="PS51409">
    <property type="entry name" value="ARGINASE_2"/>
    <property type="match status" value="1"/>
</dbReference>
<evidence type="ECO:0000313" key="14">
    <source>
        <dbReference type="Proteomes" id="UP000215694"/>
    </source>
</evidence>
<dbReference type="AlphaFoldDB" id="A0A371J6D4"/>
<dbReference type="OrthoDB" id="9788689at2"/>
<dbReference type="InterPro" id="IPR014033">
    <property type="entry name" value="Arginase"/>
</dbReference>
<dbReference type="Gene3D" id="3.40.800.10">
    <property type="entry name" value="Ureohydrolase domain"/>
    <property type="match status" value="1"/>
</dbReference>
<dbReference type="NCBIfam" id="TIGR01229">
    <property type="entry name" value="rocF_arginase"/>
    <property type="match status" value="1"/>
</dbReference>
<feature type="binding site" evidence="10">
    <location>
        <position position="227"/>
    </location>
    <ligand>
        <name>Mn(2+)</name>
        <dbReference type="ChEBI" id="CHEBI:29035"/>
        <label>1</label>
    </ligand>
</feature>
<comment type="catalytic activity">
    <reaction evidence="8 12">
        <text>L-arginine + H2O = urea + L-ornithine</text>
        <dbReference type="Rhea" id="RHEA:20569"/>
        <dbReference type="ChEBI" id="CHEBI:15377"/>
        <dbReference type="ChEBI" id="CHEBI:16199"/>
        <dbReference type="ChEBI" id="CHEBI:32682"/>
        <dbReference type="ChEBI" id="CHEBI:46911"/>
        <dbReference type="EC" id="3.5.3.1"/>
    </reaction>
</comment>
<dbReference type="PANTHER" id="PTHR43782">
    <property type="entry name" value="ARGINASE"/>
    <property type="match status" value="1"/>
</dbReference>
<dbReference type="EC" id="3.5.3.1" evidence="2 9"/>
<dbReference type="GO" id="GO:0006525">
    <property type="term" value="P:arginine metabolic process"/>
    <property type="evidence" value="ECO:0007669"/>
    <property type="project" value="UniProtKB-KW"/>
</dbReference>
<protein>
    <recommendedName>
        <fullName evidence="3 9">Arginase</fullName>
        <ecNumber evidence="2 9">3.5.3.1</ecNumber>
    </recommendedName>
</protein>
<dbReference type="FunFam" id="3.40.800.10:FF:000012">
    <property type="entry name" value="Arginase"/>
    <property type="match status" value="1"/>
</dbReference>
<feature type="binding site" evidence="10">
    <location>
        <position position="99"/>
    </location>
    <ligand>
        <name>Mn(2+)</name>
        <dbReference type="ChEBI" id="CHEBI:29035"/>
        <label>1</label>
    </ligand>
</feature>
<organism evidence="13 14">
    <name type="scientific">Romboutsia weinsteinii</name>
    <dbReference type="NCBI Taxonomy" id="2020949"/>
    <lineage>
        <taxon>Bacteria</taxon>
        <taxon>Bacillati</taxon>
        <taxon>Bacillota</taxon>
        <taxon>Clostridia</taxon>
        <taxon>Peptostreptococcales</taxon>
        <taxon>Peptostreptococcaceae</taxon>
        <taxon>Romboutsia</taxon>
    </lineage>
</organism>
<feature type="binding site" evidence="10">
    <location>
        <position position="124"/>
    </location>
    <ligand>
        <name>Mn(2+)</name>
        <dbReference type="ChEBI" id="CHEBI:29035"/>
        <label>2</label>
    </ligand>
</feature>
<evidence type="ECO:0000256" key="8">
    <source>
        <dbReference type="ARBA" id="ARBA00047391"/>
    </source>
</evidence>
<evidence type="ECO:0000256" key="2">
    <source>
        <dbReference type="ARBA" id="ARBA00012168"/>
    </source>
</evidence>
<keyword evidence="14" id="KW-1185">Reference proteome</keyword>
<dbReference type="PANTHER" id="PTHR43782:SF3">
    <property type="entry name" value="ARGINASE"/>
    <property type="match status" value="1"/>
</dbReference>
<evidence type="ECO:0000256" key="12">
    <source>
        <dbReference type="RuleBase" id="RU361159"/>
    </source>
</evidence>
<accession>A0A371J6D4</accession>
<evidence type="ECO:0000256" key="10">
    <source>
        <dbReference type="PIRSR" id="PIRSR036979-1"/>
    </source>
</evidence>
<dbReference type="Proteomes" id="UP000215694">
    <property type="component" value="Unassembled WGS sequence"/>
</dbReference>
<dbReference type="GO" id="GO:0004053">
    <property type="term" value="F:arginase activity"/>
    <property type="evidence" value="ECO:0007669"/>
    <property type="project" value="UniProtKB-UniRule"/>
</dbReference>
<reference evidence="13 14" key="1">
    <citation type="journal article" date="2017" name="Genome Announc.">
        <title>Draft Genome Sequence of Romboutsia weinsteinii sp. nov. Strain CCRI-19649(T) Isolated from Surface Water.</title>
        <authorList>
            <person name="Maheux A.F."/>
            <person name="Boudreau D.K."/>
            <person name="Berube E."/>
            <person name="Boissinot M."/>
            <person name="Cantin P."/>
            <person name="Raymond F."/>
            <person name="Corbeil J."/>
            <person name="Omar R.F."/>
            <person name="Bergeron M.G."/>
        </authorList>
    </citation>
    <scope>NUCLEOTIDE SEQUENCE [LARGE SCALE GENOMIC DNA]</scope>
    <source>
        <strain evidence="13 14">CCRI-19649</strain>
    </source>
</reference>
<comment type="pathway">
    <text evidence="1">Nitrogen metabolism; urea cycle; L-ornithine and urea from L-arginine: step 1/1.</text>
</comment>
<keyword evidence="4 12" id="KW-0056">Arginine metabolism</keyword>
<dbReference type="InterPro" id="IPR023696">
    <property type="entry name" value="Ureohydrolase_dom_sf"/>
</dbReference>
<evidence type="ECO:0000256" key="7">
    <source>
        <dbReference type="ARBA" id="ARBA00023211"/>
    </source>
</evidence>
<dbReference type="GO" id="GO:0005737">
    <property type="term" value="C:cytoplasm"/>
    <property type="evidence" value="ECO:0007669"/>
    <property type="project" value="TreeGrafter"/>
</dbReference>
<feature type="binding site" evidence="10">
    <location>
        <position position="122"/>
    </location>
    <ligand>
        <name>Mn(2+)</name>
        <dbReference type="ChEBI" id="CHEBI:29035"/>
        <label>1</label>
    </ligand>
</feature>
<comment type="similarity">
    <text evidence="11 12">Belongs to the arginase family.</text>
</comment>
<evidence type="ECO:0000256" key="9">
    <source>
        <dbReference type="NCBIfam" id="TIGR01229"/>
    </source>
</evidence>
<evidence type="ECO:0000256" key="6">
    <source>
        <dbReference type="ARBA" id="ARBA00022801"/>
    </source>
</evidence>
<keyword evidence="7 10" id="KW-0464">Manganese</keyword>
<evidence type="ECO:0000256" key="1">
    <source>
        <dbReference type="ARBA" id="ARBA00005098"/>
    </source>
</evidence>
<keyword evidence="6 12" id="KW-0378">Hydrolase</keyword>
<evidence type="ECO:0000313" key="13">
    <source>
        <dbReference type="EMBL" id="RDY28228.1"/>
    </source>
</evidence>
<dbReference type="EMBL" id="NOJY02000008">
    <property type="protein sequence ID" value="RDY28228.1"/>
    <property type="molecule type" value="Genomic_DNA"/>
</dbReference>
<dbReference type="GO" id="GO:0030145">
    <property type="term" value="F:manganese ion binding"/>
    <property type="evidence" value="ECO:0007669"/>
    <property type="project" value="TreeGrafter"/>
</dbReference>